<reference evidence="5 6" key="1">
    <citation type="submission" date="2007-08" db="EMBL/GenBank/DDBJ databases">
        <title>Complete sequence of Roseiflexus castenholzii DSM 13941.</title>
        <authorList>
            <consortium name="US DOE Joint Genome Institute"/>
            <person name="Copeland A."/>
            <person name="Lucas S."/>
            <person name="Lapidus A."/>
            <person name="Barry K."/>
            <person name="Glavina del Rio T."/>
            <person name="Dalin E."/>
            <person name="Tice H."/>
            <person name="Pitluck S."/>
            <person name="Thompson L.S."/>
            <person name="Brettin T."/>
            <person name="Bruce D."/>
            <person name="Detter J.C."/>
            <person name="Han C."/>
            <person name="Tapia R."/>
            <person name="Schmutz J."/>
            <person name="Larimer F."/>
            <person name="Land M."/>
            <person name="Hauser L."/>
            <person name="Kyrpides N."/>
            <person name="Mikhailova N."/>
            <person name="Bryant D.A."/>
            <person name="Hanada S."/>
            <person name="Tsukatani Y."/>
            <person name="Richardson P."/>
        </authorList>
    </citation>
    <scope>NUCLEOTIDE SEQUENCE [LARGE SCALE GENOMIC DNA]</scope>
    <source>
        <strain evidence="6">DSM 13941 / HLO8</strain>
    </source>
</reference>
<evidence type="ECO:0000256" key="1">
    <source>
        <dbReference type="ARBA" id="ARBA00022448"/>
    </source>
</evidence>
<dbReference type="InterPro" id="IPR018632">
    <property type="entry name" value="AAA-associated_dom_C"/>
</dbReference>
<accession>A7NFR9</accession>
<gene>
    <name evidence="5" type="ordered locus">Rcas_0164</name>
</gene>
<dbReference type="Proteomes" id="UP000000263">
    <property type="component" value="Chromosome"/>
</dbReference>
<keyword evidence="1" id="KW-0813">Transport</keyword>
<dbReference type="eggNOG" id="COG4754">
    <property type="taxonomic scope" value="Bacteria"/>
</dbReference>
<dbReference type="KEGG" id="rca:Rcas_0164"/>
<sequence>MATSNGAVLVELKNVAQRYGRGEKRFTAIEHINLTIREGEFVALLGPSGCGKSTLLRIITGLNRPSDGEVRYRGKSLNGVNPYATIVFQSFALFPWLTVEGNVTVAMRARGMPAEQARARAIELIDLVGLDGFEQAYPRELSGGMRQKVGIARALAANPELLCLDEPFSALDVLSAETLRGEVLELWTGGQLQIRAVLMVTHNIEEALFMADRIVVMDKGPGRIIAEVPVSLPHPRDRKSESFVALTDRVYGILMGQTQPEHVEFGTEPGQAGRTRALPNADVTELAGLLEHVNSTPTERDDIYQLAEDLGIDFNNLLALVEAAELLGFARVETGDLIITPLGETFADASILARKEIFASRLRRLPFFRWMLRMLEASGERSLRREVLLTALERDFPPVEAEQQLDIASKWGRYAELFGYDDAQGRFFLEEVATPA</sequence>
<dbReference type="eggNOG" id="COG1116">
    <property type="taxonomic scope" value="Bacteria"/>
</dbReference>
<keyword evidence="3" id="KW-0067">ATP-binding</keyword>
<dbReference type="AlphaFoldDB" id="A7NFR9"/>
<dbReference type="SUPFAM" id="SSF52540">
    <property type="entry name" value="P-loop containing nucleoside triphosphate hydrolases"/>
    <property type="match status" value="1"/>
</dbReference>
<evidence type="ECO:0000256" key="3">
    <source>
        <dbReference type="ARBA" id="ARBA00022840"/>
    </source>
</evidence>
<evidence type="ECO:0000313" key="5">
    <source>
        <dbReference type="EMBL" id="ABU56298.1"/>
    </source>
</evidence>
<dbReference type="Pfam" id="PF00005">
    <property type="entry name" value="ABC_tran"/>
    <property type="match status" value="1"/>
</dbReference>
<dbReference type="InterPro" id="IPR003439">
    <property type="entry name" value="ABC_transporter-like_ATP-bd"/>
</dbReference>
<organism evidence="5 6">
    <name type="scientific">Roseiflexus castenholzii (strain DSM 13941 / HLO8)</name>
    <dbReference type="NCBI Taxonomy" id="383372"/>
    <lineage>
        <taxon>Bacteria</taxon>
        <taxon>Bacillati</taxon>
        <taxon>Chloroflexota</taxon>
        <taxon>Chloroflexia</taxon>
        <taxon>Chloroflexales</taxon>
        <taxon>Roseiflexineae</taxon>
        <taxon>Roseiflexaceae</taxon>
        <taxon>Roseiflexus</taxon>
    </lineage>
</organism>
<dbReference type="PROSITE" id="PS50893">
    <property type="entry name" value="ABC_TRANSPORTER_2"/>
    <property type="match status" value="1"/>
</dbReference>
<dbReference type="RefSeq" id="WP_011997703.1">
    <property type="nucleotide sequence ID" value="NC_009767.1"/>
</dbReference>
<dbReference type="PANTHER" id="PTHR42788:SF13">
    <property type="entry name" value="ALIPHATIC SULFONATES IMPORT ATP-BINDING PROTEIN SSUB"/>
    <property type="match status" value="1"/>
</dbReference>
<dbReference type="HOGENOM" id="CLU_027829_2_1_0"/>
<dbReference type="OrthoDB" id="9784450at2"/>
<dbReference type="GO" id="GO:0016887">
    <property type="term" value="F:ATP hydrolysis activity"/>
    <property type="evidence" value="ECO:0007669"/>
    <property type="project" value="InterPro"/>
</dbReference>
<keyword evidence="2" id="KW-0547">Nucleotide-binding</keyword>
<feature type="domain" description="ABC transporter" evidence="4">
    <location>
        <begin position="10"/>
        <end position="244"/>
    </location>
</feature>
<dbReference type="Pfam" id="PF09821">
    <property type="entry name" value="AAA_assoc_C"/>
    <property type="match status" value="1"/>
</dbReference>
<dbReference type="SMART" id="SM00382">
    <property type="entry name" value="AAA"/>
    <property type="match status" value="1"/>
</dbReference>
<evidence type="ECO:0000313" key="6">
    <source>
        <dbReference type="Proteomes" id="UP000000263"/>
    </source>
</evidence>
<dbReference type="Gene3D" id="3.40.50.300">
    <property type="entry name" value="P-loop containing nucleotide triphosphate hydrolases"/>
    <property type="match status" value="1"/>
</dbReference>
<dbReference type="PROSITE" id="PS00211">
    <property type="entry name" value="ABC_TRANSPORTER_1"/>
    <property type="match status" value="1"/>
</dbReference>
<evidence type="ECO:0000259" key="4">
    <source>
        <dbReference type="PROSITE" id="PS50893"/>
    </source>
</evidence>
<proteinExistence type="predicted"/>
<dbReference type="PANTHER" id="PTHR42788">
    <property type="entry name" value="TAURINE IMPORT ATP-BINDING PROTEIN-RELATED"/>
    <property type="match status" value="1"/>
</dbReference>
<dbReference type="InterPro" id="IPR003593">
    <property type="entry name" value="AAA+_ATPase"/>
</dbReference>
<dbReference type="CDD" id="cd03293">
    <property type="entry name" value="ABC_NrtD_SsuB_transporters"/>
    <property type="match status" value="1"/>
</dbReference>
<dbReference type="InterPro" id="IPR050166">
    <property type="entry name" value="ABC_transporter_ATP-bind"/>
</dbReference>
<dbReference type="InterPro" id="IPR027417">
    <property type="entry name" value="P-loop_NTPase"/>
</dbReference>
<dbReference type="EMBL" id="CP000804">
    <property type="protein sequence ID" value="ABU56298.1"/>
    <property type="molecule type" value="Genomic_DNA"/>
</dbReference>
<dbReference type="GO" id="GO:0005524">
    <property type="term" value="F:ATP binding"/>
    <property type="evidence" value="ECO:0007669"/>
    <property type="project" value="UniProtKB-KW"/>
</dbReference>
<protein>
    <submittedName>
        <fullName evidence="5">ABC transporter related</fullName>
    </submittedName>
</protein>
<name>A7NFR9_ROSCS</name>
<keyword evidence="6" id="KW-1185">Reference proteome</keyword>
<dbReference type="InterPro" id="IPR017871">
    <property type="entry name" value="ABC_transporter-like_CS"/>
</dbReference>
<evidence type="ECO:0000256" key="2">
    <source>
        <dbReference type="ARBA" id="ARBA00022741"/>
    </source>
</evidence>
<dbReference type="STRING" id="383372.Rcas_0164"/>